<reference evidence="1" key="1">
    <citation type="submission" date="2022-08" db="EMBL/GenBank/DDBJ databases">
        <title>Complete Genome Sequences of 2 Bosea sp. soil isolates.</title>
        <authorList>
            <person name="Alvarez Arevalo M."/>
            <person name="Sterndorff E.B."/>
            <person name="Faurdal D."/>
            <person name="Joergensen T.S."/>
            <person name="Weber T."/>
        </authorList>
    </citation>
    <scope>NUCLEOTIDE SEQUENCE</scope>
    <source>
        <strain evidence="1">NBC_00436</strain>
    </source>
</reference>
<proteinExistence type="predicted"/>
<protein>
    <submittedName>
        <fullName evidence="1">Uncharacterized protein</fullName>
    </submittedName>
</protein>
<sequence>MYGQINPTFQVNLPIAPSEDLPPGLQPGVTFASPPLPNEAALRKCAADAGGEESKFLSCVAEKAMPKEYRMTSECLSQNENDPARAFACSTGNKDVQVAYDKLSKAKNCWDKRRSDNDSEDMADDDKWKFTGCLADAALSENDAYYVNCITKNKGEPIKSAICGLAKNVNAEGQIALACAIKSGGEPSLFVGCTGGELFDREIKKCLRHGIATNNGCFGPNNAYRVLLRGLNGEAKRIFGENSAAYQAWNAWEKNVLAPGQNHVVIHHFNNALKDVTEGPGPDNALVVTGNKIGEVFQSIGKIKVKIF</sequence>
<organism evidence="1">
    <name type="scientific">Bosea sp. NBC_00436</name>
    <dbReference type="NCBI Taxonomy" id="2969620"/>
    <lineage>
        <taxon>Bacteria</taxon>
        <taxon>Pseudomonadati</taxon>
        <taxon>Pseudomonadota</taxon>
        <taxon>Alphaproteobacteria</taxon>
        <taxon>Hyphomicrobiales</taxon>
        <taxon>Boseaceae</taxon>
        <taxon>Bosea</taxon>
    </lineage>
</organism>
<evidence type="ECO:0000313" key="1">
    <source>
        <dbReference type="EMBL" id="UZF85132.1"/>
    </source>
</evidence>
<gene>
    <name evidence="1" type="ORF">NWE54_14970</name>
</gene>
<dbReference type="AlphaFoldDB" id="A0A9E7ZRT0"/>
<name>A0A9E7ZRT0_9HYPH</name>
<accession>A0A9E7ZRT0</accession>
<dbReference type="EMBL" id="CP102774">
    <property type="protein sequence ID" value="UZF85132.1"/>
    <property type="molecule type" value="Genomic_DNA"/>
</dbReference>